<sequence length="138" mass="15524">MQQVERHGTCRRARLLHASLDECVSTILLTRALLEHVRLVPGGVSLTELAGLGLLGVILVEGLDSRAETTSANQLIVHHLLERLRVLFRRNVTEYCLTRIKLTLLRQQTHVILNLSTRFGFTNLTLQLGQIVGRQLVE</sequence>
<proteinExistence type="predicted"/>
<evidence type="ECO:0000313" key="1">
    <source>
        <dbReference type="EMBL" id="QHR65320.1"/>
    </source>
</evidence>
<protein>
    <submittedName>
        <fullName evidence="1">Uncharacterized protein</fullName>
    </submittedName>
</protein>
<reference evidence="2" key="1">
    <citation type="submission" date="2019-12" db="EMBL/GenBank/DDBJ databases">
        <authorList>
            <person name="Olsen N.S."/>
            <person name="Junco L.M.F."/>
            <person name="Kot W."/>
            <person name="Hansen L.H."/>
        </authorList>
    </citation>
    <scope>NUCLEOTIDE SEQUENCE [LARGE SCALE GENOMIC DNA]</scope>
</reference>
<keyword evidence="2" id="KW-1185">Reference proteome</keyword>
<name>A0A6B9WN68_9CAUD</name>
<dbReference type="Proteomes" id="UP000464308">
    <property type="component" value="Segment"/>
</dbReference>
<evidence type="ECO:0000313" key="2">
    <source>
        <dbReference type="Proteomes" id="UP000464308"/>
    </source>
</evidence>
<gene>
    <name evidence="1" type="ORF">altidsur_53</name>
</gene>
<dbReference type="EMBL" id="MN850568">
    <property type="protein sequence ID" value="QHR65320.1"/>
    <property type="molecule type" value="Genomic_DNA"/>
</dbReference>
<organism evidence="1 2">
    <name type="scientific">Escherichia phage altidsur</name>
    <dbReference type="NCBI Taxonomy" id="2696381"/>
    <lineage>
        <taxon>Viruses</taxon>
        <taxon>Duplodnaviria</taxon>
        <taxon>Heunggongvirae</taxon>
        <taxon>Uroviricota</taxon>
        <taxon>Caudoviricetes</taxon>
        <taxon>Autographivirales</taxon>
        <taxon>Autoscriptoviridae</taxon>
        <taxon>Stentvirinae</taxon>
        <taxon>Bonnellvirus</taxon>
        <taxon>Bonnellvirus altidsur</taxon>
    </lineage>
</organism>
<accession>A0A6B9WN68</accession>